<dbReference type="InterPro" id="IPR047153">
    <property type="entry name" value="TRIM45/56/19-like"/>
</dbReference>
<protein>
    <recommendedName>
        <fullName evidence="11">Tripartite motif-containing protein 2-like</fullName>
    </recommendedName>
</protein>
<dbReference type="PROSITE" id="PS51125">
    <property type="entry name" value="NHL"/>
    <property type="match status" value="1"/>
</dbReference>
<dbReference type="GO" id="GO:0008270">
    <property type="term" value="F:zinc ion binding"/>
    <property type="evidence" value="ECO:0007669"/>
    <property type="project" value="UniProtKB-KW"/>
</dbReference>
<keyword evidence="2" id="KW-0677">Repeat</keyword>
<dbReference type="InterPro" id="IPR000315">
    <property type="entry name" value="Znf_B-box"/>
</dbReference>
<dbReference type="EnsemblMetazoa" id="XM_038206794.1">
    <property type="protein sequence ID" value="XP_038062722.1"/>
    <property type="gene ID" value="LOC119733207"/>
</dbReference>
<evidence type="ECO:0008006" key="11">
    <source>
        <dbReference type="Google" id="ProtNLM"/>
    </source>
</evidence>
<dbReference type="SMART" id="SM00184">
    <property type="entry name" value="RING"/>
    <property type="match status" value="1"/>
</dbReference>
<dbReference type="Gene3D" id="3.30.40.10">
    <property type="entry name" value="Zinc/RING finger domain, C3HC4 (zinc finger)"/>
    <property type="match status" value="1"/>
</dbReference>
<dbReference type="SUPFAM" id="SSF101898">
    <property type="entry name" value="NHL repeat"/>
    <property type="match status" value="1"/>
</dbReference>
<dbReference type="PANTHER" id="PTHR25462:SF296">
    <property type="entry name" value="MEIOTIC P26, ISOFORM F"/>
    <property type="match status" value="1"/>
</dbReference>
<dbReference type="InterPro" id="IPR018957">
    <property type="entry name" value="Znf_C3HC4_RING-type"/>
</dbReference>
<dbReference type="SUPFAM" id="SSF57850">
    <property type="entry name" value="RING/U-box"/>
    <property type="match status" value="1"/>
</dbReference>
<keyword evidence="10" id="KW-1185">Reference proteome</keyword>
<dbReference type="InterPro" id="IPR011042">
    <property type="entry name" value="6-blade_b-propeller_TolB-like"/>
</dbReference>
<accession>A0A914AG76</accession>
<dbReference type="PANTHER" id="PTHR25462">
    <property type="entry name" value="BONUS, ISOFORM C-RELATED"/>
    <property type="match status" value="1"/>
</dbReference>
<evidence type="ECO:0000256" key="5">
    <source>
        <dbReference type="PROSITE-ProRule" id="PRU00024"/>
    </source>
</evidence>
<evidence type="ECO:0000256" key="6">
    <source>
        <dbReference type="PROSITE-ProRule" id="PRU00504"/>
    </source>
</evidence>
<keyword evidence="3 5" id="KW-0863">Zinc-finger</keyword>
<evidence type="ECO:0000256" key="3">
    <source>
        <dbReference type="ARBA" id="ARBA00022771"/>
    </source>
</evidence>
<dbReference type="Pfam" id="PF00643">
    <property type="entry name" value="zf-B_box"/>
    <property type="match status" value="1"/>
</dbReference>
<dbReference type="Gene3D" id="2.120.10.30">
    <property type="entry name" value="TolB, C-terminal domain"/>
    <property type="match status" value="1"/>
</dbReference>
<evidence type="ECO:0000256" key="1">
    <source>
        <dbReference type="ARBA" id="ARBA00022723"/>
    </source>
</evidence>
<dbReference type="PROSITE" id="PS00518">
    <property type="entry name" value="ZF_RING_1"/>
    <property type="match status" value="1"/>
</dbReference>
<sequence length="646" mass="71789">MATGRAVSSALEKISRHHLECSICQGRYQQPKILECLHSFCEQCLLKYCSTKHQGATAIPCPVCRQETELPEVGVQGLKTNFHLIGLVEELELQEKLVCSGGTKLLCETCDDGNEATRRCLDCAQNICSRCHSSHKRFATSSSHIIATLEDICEGKVKLTKENLKQHPKCPKHEGEVTRFFCMTCEVLICRDCTVIDHCKPEHSYIDRNQAASTYKQSLAELFSPLGYEMKELKKSQEKVSRIKEDLGVTVKRVRTEVQDRAAEIRAEVTAQENRILNDIKNIQTDRGQKLDEYEKTMGLAAERFQYSLDTAREVTRTASDSDFLSLYPTISKDLKLLADQRMPRVDNRLAFLKFKQSEGVGGISLGEVVVEVEWKLCCDREFGRIGSGPGEFDGAWGIAARQPDEIAVTDYCNKRVVICSIDGDQKSTIPMQGCPLGIAATRSDDRLVVVEEGASHVKVFNSDNTLAYEFPTVPPSDEVDKTSVDLHSVAVKNDDTIVVGDVRRMVLTEHSPTDGELLRTIPVKIKPYFLAVDDSNDRIVISDKSQAVDVADGNGTTRRTIKPTMNDEPVQYCNGVYTDSSGIYVAMENGPSTRHIHHYDPQGGFLKCIAQGLHAPLGITLTSDGQLAVADWYSIKIIHHVAVTL</sequence>
<evidence type="ECO:0000256" key="2">
    <source>
        <dbReference type="ARBA" id="ARBA00022737"/>
    </source>
</evidence>
<evidence type="ECO:0000313" key="10">
    <source>
        <dbReference type="Proteomes" id="UP000887568"/>
    </source>
</evidence>
<dbReference type="OrthoDB" id="6112405at2759"/>
<dbReference type="OMA" id="WELCLDS"/>
<dbReference type="Proteomes" id="UP000887568">
    <property type="component" value="Unplaced"/>
</dbReference>
<organism evidence="9 10">
    <name type="scientific">Patiria miniata</name>
    <name type="common">Bat star</name>
    <name type="synonym">Asterina miniata</name>
    <dbReference type="NCBI Taxonomy" id="46514"/>
    <lineage>
        <taxon>Eukaryota</taxon>
        <taxon>Metazoa</taxon>
        <taxon>Echinodermata</taxon>
        <taxon>Eleutherozoa</taxon>
        <taxon>Asterozoa</taxon>
        <taxon>Asteroidea</taxon>
        <taxon>Valvatacea</taxon>
        <taxon>Valvatida</taxon>
        <taxon>Asterinidae</taxon>
        <taxon>Patiria</taxon>
    </lineage>
</organism>
<dbReference type="InterPro" id="IPR013083">
    <property type="entry name" value="Znf_RING/FYVE/PHD"/>
</dbReference>
<dbReference type="SUPFAM" id="SSF57845">
    <property type="entry name" value="B-box zinc-binding domain"/>
    <property type="match status" value="1"/>
</dbReference>
<feature type="domain" description="RING-type" evidence="7">
    <location>
        <begin position="21"/>
        <end position="65"/>
    </location>
</feature>
<evidence type="ECO:0000313" key="9">
    <source>
        <dbReference type="EnsemblMetazoa" id="XP_038062722.1"/>
    </source>
</evidence>
<dbReference type="Pfam" id="PF00097">
    <property type="entry name" value="zf-C3HC4"/>
    <property type="match status" value="1"/>
</dbReference>
<dbReference type="GeneID" id="119733207"/>
<proteinExistence type="predicted"/>
<dbReference type="InterPro" id="IPR001841">
    <property type="entry name" value="Znf_RING"/>
</dbReference>
<reference evidence="9" key="1">
    <citation type="submission" date="2022-11" db="UniProtKB">
        <authorList>
            <consortium name="EnsemblMetazoa"/>
        </authorList>
    </citation>
    <scope>IDENTIFICATION</scope>
</reference>
<dbReference type="PROSITE" id="PS50119">
    <property type="entry name" value="ZF_BBOX"/>
    <property type="match status" value="2"/>
</dbReference>
<dbReference type="RefSeq" id="XP_038062722.1">
    <property type="nucleotide sequence ID" value="XM_038206794.1"/>
</dbReference>
<name>A0A914AG76_PATMI</name>
<evidence type="ECO:0000259" key="8">
    <source>
        <dbReference type="PROSITE" id="PS50119"/>
    </source>
</evidence>
<keyword evidence="1" id="KW-0479">Metal-binding</keyword>
<feature type="domain" description="B box-type" evidence="8">
    <location>
        <begin position="102"/>
        <end position="149"/>
    </location>
</feature>
<dbReference type="InterPro" id="IPR001258">
    <property type="entry name" value="NHL_repeat"/>
</dbReference>
<keyword evidence="4" id="KW-0862">Zinc</keyword>
<dbReference type="SMART" id="SM00336">
    <property type="entry name" value="BBOX"/>
    <property type="match status" value="2"/>
</dbReference>
<dbReference type="InterPro" id="IPR017907">
    <property type="entry name" value="Znf_RING_CS"/>
</dbReference>
<dbReference type="AlphaFoldDB" id="A0A914AG76"/>
<feature type="repeat" description="NHL" evidence="6">
    <location>
        <begin position="383"/>
        <end position="423"/>
    </location>
</feature>
<evidence type="ECO:0000259" key="7">
    <source>
        <dbReference type="PROSITE" id="PS50089"/>
    </source>
</evidence>
<evidence type="ECO:0000256" key="4">
    <source>
        <dbReference type="ARBA" id="ARBA00022833"/>
    </source>
</evidence>
<dbReference type="Gene3D" id="3.30.160.60">
    <property type="entry name" value="Classic Zinc Finger"/>
    <property type="match status" value="1"/>
</dbReference>
<dbReference type="PROSITE" id="PS50089">
    <property type="entry name" value="ZF_RING_2"/>
    <property type="match status" value="1"/>
</dbReference>
<feature type="domain" description="B box-type" evidence="8">
    <location>
        <begin position="165"/>
        <end position="208"/>
    </location>
</feature>